<evidence type="ECO:0000256" key="8">
    <source>
        <dbReference type="ARBA" id="ARBA00023136"/>
    </source>
</evidence>
<dbReference type="GO" id="GO:0006979">
    <property type="term" value="P:response to oxidative stress"/>
    <property type="evidence" value="ECO:0007669"/>
    <property type="project" value="TreeGrafter"/>
</dbReference>
<comment type="subcellular location">
    <subcellularLocation>
        <location evidence="1">Mitochondrion inner membrane</location>
        <topology evidence="1">Peripheral membrane protein</topology>
        <orientation evidence="1">Matrix side</orientation>
    </subcellularLocation>
</comment>
<comment type="caution">
    <text evidence="9">The sequence shown here is derived from an EMBL/GenBank/DDBJ whole genome shotgun (WGS) entry which is preliminary data.</text>
</comment>
<evidence type="ECO:0000256" key="6">
    <source>
        <dbReference type="ARBA" id="ARBA00022982"/>
    </source>
</evidence>
<dbReference type="GO" id="GO:0005743">
    <property type="term" value="C:mitochondrial inner membrane"/>
    <property type="evidence" value="ECO:0007669"/>
    <property type="project" value="UniProtKB-SubCell"/>
</dbReference>
<reference evidence="9 10" key="1">
    <citation type="journal article" date="2016" name="Genome Biol. Evol.">
        <title>Divergent and convergent evolution of fungal pathogenicity.</title>
        <authorList>
            <person name="Shang Y."/>
            <person name="Xiao G."/>
            <person name="Zheng P."/>
            <person name="Cen K."/>
            <person name="Zhan S."/>
            <person name="Wang C."/>
        </authorList>
    </citation>
    <scope>NUCLEOTIDE SEQUENCE [LARGE SCALE GENOMIC DNA]</scope>
    <source>
        <strain evidence="9 10">RCEF 3172</strain>
    </source>
</reference>
<dbReference type="PANTHER" id="PTHR12964">
    <property type="entry name" value="NADH-UBIQUINONE OXIDOREDUCTASE B14 SUBUNIT"/>
    <property type="match status" value="1"/>
</dbReference>
<keyword evidence="7" id="KW-0496">Mitochondrion</keyword>
<accession>A0A167B0K6</accession>
<dbReference type="PIRSF" id="PIRSF006643">
    <property type="entry name" value="NDUA6"/>
    <property type="match status" value="1"/>
</dbReference>
<dbReference type="InterPro" id="IPR016488">
    <property type="entry name" value="NADH_Ub_cplx-1_asu_su-6"/>
</dbReference>
<evidence type="ECO:0000256" key="7">
    <source>
        <dbReference type="ARBA" id="ARBA00023128"/>
    </source>
</evidence>
<keyword evidence="4" id="KW-0679">Respiratory chain</keyword>
<keyword evidence="10" id="KW-1185">Reference proteome</keyword>
<evidence type="ECO:0000256" key="2">
    <source>
        <dbReference type="ARBA" id="ARBA00009508"/>
    </source>
</evidence>
<dbReference type="CDD" id="cd20266">
    <property type="entry name" value="Complex1_LYR_NDUFA6_LYRM6"/>
    <property type="match status" value="1"/>
</dbReference>
<dbReference type="AlphaFoldDB" id="A0A167B0K6"/>
<organism evidence="9 10">
    <name type="scientific">Beauveria brongniartii RCEF 3172</name>
    <dbReference type="NCBI Taxonomy" id="1081107"/>
    <lineage>
        <taxon>Eukaryota</taxon>
        <taxon>Fungi</taxon>
        <taxon>Dikarya</taxon>
        <taxon>Ascomycota</taxon>
        <taxon>Pezizomycotina</taxon>
        <taxon>Sordariomycetes</taxon>
        <taxon>Hypocreomycetidae</taxon>
        <taxon>Hypocreales</taxon>
        <taxon>Cordycipitaceae</taxon>
        <taxon>Beauveria</taxon>
        <taxon>Beauveria brongniartii</taxon>
    </lineage>
</organism>
<dbReference type="GO" id="GO:0045271">
    <property type="term" value="C:respiratory chain complex I"/>
    <property type="evidence" value="ECO:0007669"/>
    <property type="project" value="InterPro"/>
</dbReference>
<sequence>MAITPTQFAKKTAQSANWAEAKRRVLSSYREWIRGAPEVQTMYNMPMPISVIRNRMRQEFERHRFVSKLSAVDVLLFKSHAEYQEMMNFWKQTTHVMSYFKDENFRGDDRLPRSFMSGFLQGRN</sequence>
<evidence type="ECO:0000256" key="1">
    <source>
        <dbReference type="ARBA" id="ARBA00004443"/>
    </source>
</evidence>
<keyword evidence="8" id="KW-0472">Membrane</keyword>
<name>A0A167B0K6_9HYPO</name>
<gene>
    <name evidence="9" type="ORF">BBO_06494</name>
</gene>
<evidence type="ECO:0000313" key="9">
    <source>
        <dbReference type="EMBL" id="OAA39517.1"/>
    </source>
</evidence>
<evidence type="ECO:0000256" key="4">
    <source>
        <dbReference type="ARBA" id="ARBA00022660"/>
    </source>
</evidence>
<evidence type="ECO:0000313" key="10">
    <source>
        <dbReference type="Proteomes" id="UP000076863"/>
    </source>
</evidence>
<keyword evidence="5" id="KW-0999">Mitochondrion inner membrane</keyword>
<keyword evidence="3" id="KW-0813">Transport</keyword>
<dbReference type="EMBL" id="AZHA01000022">
    <property type="protein sequence ID" value="OAA39517.1"/>
    <property type="molecule type" value="Genomic_DNA"/>
</dbReference>
<dbReference type="PANTHER" id="PTHR12964:SF0">
    <property type="entry name" value="NADH DEHYDROGENASE [UBIQUINONE] 1 ALPHA SUBCOMPLEX SUBUNIT 6"/>
    <property type="match status" value="1"/>
</dbReference>
<dbReference type="OrthoDB" id="14535at2759"/>
<evidence type="ECO:0000256" key="5">
    <source>
        <dbReference type="ARBA" id="ARBA00022792"/>
    </source>
</evidence>
<dbReference type="Pfam" id="PF13233">
    <property type="entry name" value="Complex1_LYR_2"/>
    <property type="match status" value="1"/>
</dbReference>
<keyword evidence="6" id="KW-0249">Electron transport</keyword>
<protein>
    <submittedName>
        <fullName evidence="9">NADH dehydrogenase subunit 6</fullName>
    </submittedName>
</protein>
<dbReference type="InterPro" id="IPR045299">
    <property type="entry name" value="Complex1_LYR_NDUFA6_LYRM6"/>
</dbReference>
<comment type="similarity">
    <text evidence="2">Belongs to the complex I LYR family.</text>
</comment>
<proteinExistence type="inferred from homology"/>
<evidence type="ECO:0000256" key="3">
    <source>
        <dbReference type="ARBA" id="ARBA00022448"/>
    </source>
</evidence>
<dbReference type="Proteomes" id="UP000076863">
    <property type="component" value="Unassembled WGS sequence"/>
</dbReference>